<accession>A0A8S1LCV1</accession>
<dbReference type="PROSITE" id="PS00131">
    <property type="entry name" value="CARBOXYPEPT_SER_SER"/>
    <property type="match status" value="1"/>
</dbReference>
<dbReference type="EMBL" id="CAJJDN010000016">
    <property type="protein sequence ID" value="CAD8062516.1"/>
    <property type="molecule type" value="Genomic_DNA"/>
</dbReference>
<dbReference type="Proteomes" id="UP000692954">
    <property type="component" value="Unassembled WGS sequence"/>
</dbReference>
<dbReference type="AlphaFoldDB" id="A0A8S1LCV1"/>
<dbReference type="GO" id="GO:0006508">
    <property type="term" value="P:proteolysis"/>
    <property type="evidence" value="ECO:0007669"/>
    <property type="project" value="UniProtKB-KW"/>
</dbReference>
<evidence type="ECO:0000313" key="3">
    <source>
        <dbReference type="Proteomes" id="UP000692954"/>
    </source>
</evidence>
<dbReference type="OrthoDB" id="443318at2759"/>
<dbReference type="EC" id="3.4.16.-" evidence="1"/>
<keyword evidence="1" id="KW-0732">Signal</keyword>
<keyword evidence="1" id="KW-0645">Protease</keyword>
<dbReference type="PANTHER" id="PTHR11802:SF201">
    <property type="entry name" value="CARBOXYPEPTIDASE"/>
    <property type="match status" value="1"/>
</dbReference>
<comment type="caution">
    <text evidence="2">The sequence shown here is derived from an EMBL/GenBank/DDBJ whole genome shotgun (WGS) entry which is preliminary data.</text>
</comment>
<dbReference type="InterPro" id="IPR018202">
    <property type="entry name" value="Ser_caboxypep_ser_AS"/>
</dbReference>
<gene>
    <name evidence="2" type="ORF">PSON_ATCC_30995.1.T0160381</name>
</gene>
<dbReference type="Pfam" id="PF00450">
    <property type="entry name" value="Peptidase_S10"/>
    <property type="match status" value="1"/>
</dbReference>
<keyword evidence="1" id="KW-0378">Hydrolase</keyword>
<dbReference type="GO" id="GO:0004185">
    <property type="term" value="F:serine-type carboxypeptidase activity"/>
    <property type="evidence" value="ECO:0007669"/>
    <property type="project" value="UniProtKB-UniRule"/>
</dbReference>
<proteinExistence type="inferred from homology"/>
<dbReference type="PANTHER" id="PTHR11802">
    <property type="entry name" value="SERINE PROTEASE FAMILY S10 SERINE CARBOXYPEPTIDASE"/>
    <property type="match status" value="1"/>
</dbReference>
<feature type="chain" id="PRO_5036516563" description="Carboxypeptidase" evidence="1">
    <location>
        <begin position="17"/>
        <end position="473"/>
    </location>
</feature>
<keyword evidence="1" id="KW-0121">Carboxypeptidase</keyword>
<comment type="similarity">
    <text evidence="1">Belongs to the peptidase S10 family.</text>
</comment>
<protein>
    <recommendedName>
        <fullName evidence="1">Carboxypeptidase</fullName>
        <ecNumber evidence="1">3.4.16.-</ecNumber>
    </recommendedName>
</protein>
<reference evidence="2" key="1">
    <citation type="submission" date="2021-01" db="EMBL/GenBank/DDBJ databases">
        <authorList>
            <consortium name="Genoscope - CEA"/>
            <person name="William W."/>
        </authorList>
    </citation>
    <scope>NUCLEOTIDE SEQUENCE</scope>
</reference>
<name>A0A8S1LCV1_9CILI</name>
<evidence type="ECO:0000313" key="2">
    <source>
        <dbReference type="EMBL" id="CAD8062516.1"/>
    </source>
</evidence>
<dbReference type="FunFam" id="3.40.50.1820:FF:000253">
    <property type="entry name" value="Carboxypeptidase"/>
    <property type="match status" value="1"/>
</dbReference>
<dbReference type="InterPro" id="IPR001563">
    <property type="entry name" value="Peptidase_S10"/>
</dbReference>
<keyword evidence="3" id="KW-1185">Reference proteome</keyword>
<feature type="signal peptide" evidence="1">
    <location>
        <begin position="1"/>
        <end position="16"/>
    </location>
</feature>
<evidence type="ECO:0000256" key="1">
    <source>
        <dbReference type="RuleBase" id="RU361156"/>
    </source>
</evidence>
<organism evidence="2 3">
    <name type="scientific">Paramecium sonneborni</name>
    <dbReference type="NCBI Taxonomy" id="65129"/>
    <lineage>
        <taxon>Eukaryota</taxon>
        <taxon>Sar</taxon>
        <taxon>Alveolata</taxon>
        <taxon>Ciliophora</taxon>
        <taxon>Intramacronucleata</taxon>
        <taxon>Oligohymenophorea</taxon>
        <taxon>Peniculida</taxon>
        <taxon>Parameciidae</taxon>
        <taxon>Paramecium</taxon>
    </lineage>
</organism>
<sequence>MKNFVIFLSLLSICLALQVQVEEQDKVDQNELNRLFKINYDGQVYSGYLKADAEGKAQFHYMFYPAQVDPLNKPVTLWLNGGPGCSSLQGAFNENGPFVFIEGTAEFKMNDHSWTSFTNMLYIESPITVGFSIGPELQQSDESTAQYNINALVDFFNKFQEYKKLPFFISGESYAGIYIPTLADKIIDYNAGQSIDNRINLQGLAIGNGCTDPTECTEAADPFQIHVYKFYGRHNFISQELYEQILTVQQDCYGKKTPNCTKIADQVEIEVRGNNSDKIKFNPYNIYGFCYTYTPEGSKMSQKFGGMRQSNDDSDVPPCADVQGLYHYLRLDEVRNLLHIKKESLPWSICSKYMNNYKVDDRGSYYLYGKLLKNQIRILKFSGDVDAVVPITGTMYWVDKLQKEFNLATLKPWRPWFVPSKRIYDPDQNAGYVMDLDGLTLLTVRNAGHMVPLEKREESKEFMSKFIKGQYLP</sequence>